<proteinExistence type="predicted"/>
<accession>A0A6N7USM3</accession>
<evidence type="ECO:0000256" key="1">
    <source>
        <dbReference type="SAM" id="Coils"/>
    </source>
</evidence>
<reference evidence="2 3" key="1">
    <citation type="submission" date="2019-08" db="EMBL/GenBank/DDBJ databases">
        <title>In-depth cultivation of the pig gut microbiome towards novel bacterial diversity and tailored functional studies.</title>
        <authorList>
            <person name="Wylensek D."/>
            <person name="Hitch T.C.A."/>
            <person name="Clavel T."/>
        </authorList>
    </citation>
    <scope>NUCLEOTIDE SEQUENCE [LARGE SCALE GENOMIC DNA]</scope>
    <source>
        <strain evidence="2 3">68-1-5</strain>
    </source>
</reference>
<dbReference type="RefSeq" id="WP_154476968.1">
    <property type="nucleotide sequence ID" value="NZ_JAQYBV010000029.1"/>
</dbReference>
<protein>
    <submittedName>
        <fullName evidence="2">Uncharacterized protein</fullName>
    </submittedName>
</protein>
<name>A0A6N7USM3_9FIRM</name>
<sequence>MDRFKELQEAKTAAQEVVARIDNAIASLDSAADWGIFDLFGGGMFSSFMKRDKIKDANDDLKEISDSLRILNQELEDVNMHLPETVSDTVCDNALDIWFDNVFTDARVQKEIKTELERLKEFRASVVKLIERLTIEMETGR</sequence>
<dbReference type="Proteomes" id="UP000434409">
    <property type="component" value="Unassembled WGS sequence"/>
</dbReference>
<keyword evidence="1" id="KW-0175">Coiled coil</keyword>
<evidence type="ECO:0000313" key="3">
    <source>
        <dbReference type="Proteomes" id="UP000434409"/>
    </source>
</evidence>
<keyword evidence="3" id="KW-1185">Reference proteome</keyword>
<dbReference type="AlphaFoldDB" id="A0A6N7USM3"/>
<evidence type="ECO:0000313" key="2">
    <source>
        <dbReference type="EMBL" id="MSR93778.1"/>
    </source>
</evidence>
<comment type="caution">
    <text evidence="2">The sequence shown here is derived from an EMBL/GenBank/DDBJ whole genome shotgun (WGS) entry which is preliminary data.</text>
</comment>
<organism evidence="2 3">
    <name type="scientific">Suipraeoptans intestinalis</name>
    <dbReference type="NCBI Taxonomy" id="2606628"/>
    <lineage>
        <taxon>Bacteria</taxon>
        <taxon>Bacillati</taxon>
        <taxon>Bacillota</taxon>
        <taxon>Clostridia</taxon>
        <taxon>Lachnospirales</taxon>
        <taxon>Lachnospiraceae</taxon>
        <taxon>Suipraeoptans</taxon>
    </lineage>
</organism>
<feature type="coiled-coil region" evidence="1">
    <location>
        <begin position="54"/>
        <end position="81"/>
    </location>
</feature>
<dbReference type="EMBL" id="VULY01000018">
    <property type="protein sequence ID" value="MSR93778.1"/>
    <property type="molecule type" value="Genomic_DNA"/>
</dbReference>
<gene>
    <name evidence="2" type="ORF">FYJ34_05750</name>
</gene>